<dbReference type="Proteomes" id="UP001173801">
    <property type="component" value="Unassembled WGS sequence"/>
</dbReference>
<dbReference type="EMBL" id="JANURM010000002">
    <property type="protein sequence ID" value="MDL0088172.1"/>
    <property type="molecule type" value="Genomic_DNA"/>
</dbReference>
<reference evidence="1" key="1">
    <citation type="submission" date="2022-08" db="EMBL/GenBank/DDBJ databases">
        <authorList>
            <person name="Wang H."/>
        </authorList>
    </citation>
    <scope>NUCLEOTIDE SEQUENCE</scope>
    <source>
        <strain evidence="1">PS10</strain>
    </source>
</reference>
<gene>
    <name evidence="1" type="ORF">NYG85_02110</name>
</gene>
<dbReference type="Pfam" id="PF07087">
    <property type="entry name" value="DUF1353"/>
    <property type="match status" value="1"/>
</dbReference>
<dbReference type="RefSeq" id="WP_284936827.1">
    <property type="nucleotide sequence ID" value="NZ_JANURM010000002.1"/>
</dbReference>
<organism evidence="1 2">
    <name type="scientific">Campylobacter gastrosuis</name>
    <dbReference type="NCBI Taxonomy" id="2974576"/>
    <lineage>
        <taxon>Bacteria</taxon>
        <taxon>Pseudomonadati</taxon>
        <taxon>Campylobacterota</taxon>
        <taxon>Epsilonproteobacteria</taxon>
        <taxon>Campylobacterales</taxon>
        <taxon>Campylobacteraceae</taxon>
        <taxon>Campylobacter</taxon>
    </lineage>
</organism>
<name>A0ABT7HN82_9BACT</name>
<dbReference type="InterPro" id="IPR010767">
    <property type="entry name" value="Phage_CGC-2007_Cje0229"/>
</dbReference>
<keyword evidence="2" id="KW-1185">Reference proteome</keyword>
<reference evidence="1" key="2">
    <citation type="journal article" date="2023" name="Microorganisms">
        <title>Isolation and Genomic Characteristics of Cat-Borne Campylobacter felis sp. nov. and Sheep-Borne Campylobacter ovis sp. nov.</title>
        <authorList>
            <person name="Wang H."/>
            <person name="Li Y."/>
            <person name="Gu Y."/>
            <person name="Zhou G."/>
            <person name="Chen X."/>
            <person name="Zhang X."/>
            <person name="Shao Z."/>
            <person name="Zhang J."/>
            <person name="Zhang M."/>
        </authorList>
    </citation>
    <scope>NUCLEOTIDE SEQUENCE</scope>
    <source>
        <strain evidence="1">PS10</strain>
    </source>
</reference>
<sequence length="120" mass="13974">MKISRPILKPYDKDKFELTQDYKYGEIIVPAGYKTNGANVPRLLWSIYPPNSPEYLSAVVIHDYLCDKEEYKKADEILKKMMTELGVAKWKIYAFYYACRVYHLIRYGVAESDGLSSFAK</sequence>
<comment type="caution">
    <text evidence="1">The sequence shown here is derived from an EMBL/GenBank/DDBJ whole genome shotgun (WGS) entry which is preliminary data.</text>
</comment>
<proteinExistence type="predicted"/>
<protein>
    <submittedName>
        <fullName evidence="1">DUF1353 domain-containing protein</fullName>
    </submittedName>
</protein>
<evidence type="ECO:0000313" key="1">
    <source>
        <dbReference type="EMBL" id="MDL0088172.1"/>
    </source>
</evidence>
<evidence type="ECO:0000313" key="2">
    <source>
        <dbReference type="Proteomes" id="UP001173801"/>
    </source>
</evidence>
<accession>A0ABT7HN82</accession>